<name>A0ACC0PUU0_RHOML</name>
<protein>
    <submittedName>
        <fullName evidence="1">Uncharacterized protein</fullName>
    </submittedName>
</protein>
<gene>
    <name evidence="1" type="ORF">RHMOL_Rhmol02G0188700</name>
</gene>
<sequence>MAIDSGVPSPMIPPACKKHAKALQFIEEMTKNASVVQERVLREILSRNVEYWEGVSWAVRALPWGNR</sequence>
<accession>A0ACC0PUU0</accession>
<reference evidence="1" key="1">
    <citation type="submission" date="2022-02" db="EMBL/GenBank/DDBJ databases">
        <title>Plant Genome Project.</title>
        <authorList>
            <person name="Zhang R.-G."/>
        </authorList>
    </citation>
    <scope>NUCLEOTIDE SEQUENCE</scope>
    <source>
        <strain evidence="1">AT1</strain>
    </source>
</reference>
<dbReference type="EMBL" id="CM046389">
    <property type="protein sequence ID" value="KAI8568313.1"/>
    <property type="molecule type" value="Genomic_DNA"/>
</dbReference>
<dbReference type="Proteomes" id="UP001062846">
    <property type="component" value="Chromosome 2"/>
</dbReference>
<proteinExistence type="predicted"/>
<comment type="caution">
    <text evidence="1">The sequence shown here is derived from an EMBL/GenBank/DDBJ whole genome shotgun (WGS) entry which is preliminary data.</text>
</comment>
<organism evidence="1 2">
    <name type="scientific">Rhododendron molle</name>
    <name type="common">Chinese azalea</name>
    <name type="synonym">Azalea mollis</name>
    <dbReference type="NCBI Taxonomy" id="49168"/>
    <lineage>
        <taxon>Eukaryota</taxon>
        <taxon>Viridiplantae</taxon>
        <taxon>Streptophyta</taxon>
        <taxon>Embryophyta</taxon>
        <taxon>Tracheophyta</taxon>
        <taxon>Spermatophyta</taxon>
        <taxon>Magnoliopsida</taxon>
        <taxon>eudicotyledons</taxon>
        <taxon>Gunneridae</taxon>
        <taxon>Pentapetalae</taxon>
        <taxon>asterids</taxon>
        <taxon>Ericales</taxon>
        <taxon>Ericaceae</taxon>
        <taxon>Ericoideae</taxon>
        <taxon>Rhodoreae</taxon>
        <taxon>Rhododendron</taxon>
    </lineage>
</organism>
<keyword evidence="2" id="KW-1185">Reference proteome</keyword>
<evidence type="ECO:0000313" key="2">
    <source>
        <dbReference type="Proteomes" id="UP001062846"/>
    </source>
</evidence>
<evidence type="ECO:0000313" key="1">
    <source>
        <dbReference type="EMBL" id="KAI8568313.1"/>
    </source>
</evidence>